<dbReference type="SUPFAM" id="SSF102588">
    <property type="entry name" value="LmbE-like"/>
    <property type="match status" value="1"/>
</dbReference>
<keyword evidence="3" id="KW-1185">Reference proteome</keyword>
<evidence type="ECO:0000313" key="3">
    <source>
        <dbReference type="Proteomes" id="UP000250796"/>
    </source>
</evidence>
<dbReference type="EMBL" id="LS974202">
    <property type="protein sequence ID" value="SSC14083.1"/>
    <property type="molecule type" value="Genomic_DNA"/>
</dbReference>
<dbReference type="InterPro" id="IPR024078">
    <property type="entry name" value="LmbE-like_dom_sf"/>
</dbReference>
<organism evidence="2 3">
    <name type="scientific">Mesotoga infera</name>
    <dbReference type="NCBI Taxonomy" id="1236046"/>
    <lineage>
        <taxon>Bacteria</taxon>
        <taxon>Thermotogati</taxon>
        <taxon>Thermotogota</taxon>
        <taxon>Thermotogae</taxon>
        <taxon>Kosmotogales</taxon>
        <taxon>Kosmotogaceae</taxon>
        <taxon>Mesotoga</taxon>
    </lineage>
</organism>
<protein>
    <recommendedName>
        <fullName evidence="1">Alpha-galactosidase NEW3 domain-containing protein</fullName>
    </recommendedName>
</protein>
<dbReference type="InterPro" id="IPR013783">
    <property type="entry name" value="Ig-like_fold"/>
</dbReference>
<sequence length="827" mass="90179">MKRGLVLIVLLCLIVFTGFAKTYVYEAIPETGLAKTILALEKLPVFGTVFMIGAHPDDEDNGLIAYLAKGLHLETYYLVSNWGQGGQNEIGPELYEALGVLRSQELASARAIDGGKQLCFNAYDFGYSKTAEETFNNPSWDKETIIGNLVELIRIYKPDIVLSRHAPTGGHGHHQACGVLVPEAVAAAADPNMYPEQLEAGLQVWQVKKLYQAGSGGVRVNTGEYDYVLGYSYNQIGRIARGSHQCQGMAGSLGTPGDAYSSYVLLSSVVGTEETGMFDNLDFSLKAISNGIEGDPEVISKIDGMLLQLNGITSSILAGFNAMDPTGIGDEVLEGLSLVREIIAFAAESNLSDNNKELLIERLTLKEADFLAAAREVFSTKLLVSGNDSTIVPGQSFEVTATFWNLGKEVIDKAELSLVLPEGWTVDKENVAFEAIKFNTNVQAKFTVTVGADAVYTDAFDKNPISAVAVWEVMDTSVWTESIADVRVVPKISVSLDPERLMAPASSSDITRTITVKVQNNSKGAVTGNVSLEIPAGWELVTKDTSFSLGKENESKSIQVEFKIPANAPLGESEIVAEAIVDGEIFNKGFQVIAYPHIETKNYYKSSVARVAVIDVKVAPGLKVGYVDGGLDINTVYLRQMGVDVTELSPADLASGDLSKYDTIVIGIRAATTRPDIEANSARLNEYVFNGGNLLVQYHKTGEYQSSWAPFDFTISRNRVTVEEAEMKILVPDHPIFNWPNAIGDSDWEGWKQERGLYFPNKWAPEFTPLIDTDDPGEDIEPGSLLIANYGKGTYIYTALVWYRQLDYLVPGGYRVFANMLSLPKVK</sequence>
<accession>A0A7Z7PSR3</accession>
<dbReference type="Pfam" id="PF10633">
    <property type="entry name" value="NPCBM_assoc"/>
    <property type="match status" value="1"/>
</dbReference>
<dbReference type="InterPro" id="IPR018905">
    <property type="entry name" value="A-galactase_NEW3"/>
</dbReference>
<feature type="domain" description="Alpha-galactosidase NEW3" evidence="1">
    <location>
        <begin position="392"/>
        <end position="458"/>
    </location>
</feature>
<gene>
    <name evidence="2" type="ORF">MESINF_2643</name>
</gene>
<dbReference type="Pfam" id="PF02585">
    <property type="entry name" value="PIG-L"/>
    <property type="match status" value="1"/>
</dbReference>
<evidence type="ECO:0000259" key="1">
    <source>
        <dbReference type="Pfam" id="PF10633"/>
    </source>
</evidence>
<dbReference type="InterPro" id="IPR029062">
    <property type="entry name" value="Class_I_gatase-like"/>
</dbReference>
<name>A0A7Z7PSR3_9BACT</name>
<dbReference type="RefSeq" id="WP_169700381.1">
    <property type="nucleotide sequence ID" value="NZ_LS974202.1"/>
</dbReference>
<dbReference type="KEGG" id="minf:MESINF_2643"/>
<reference evidence="2 3" key="1">
    <citation type="submission" date="2017-01" db="EMBL/GenBank/DDBJ databases">
        <authorList>
            <person name="Erauso G."/>
        </authorList>
    </citation>
    <scope>NUCLEOTIDE SEQUENCE [LARGE SCALE GENOMIC DNA]</scope>
    <source>
        <strain evidence="2">MESINF1</strain>
    </source>
</reference>
<dbReference type="Gene3D" id="2.60.40.10">
    <property type="entry name" value="Immunoglobulins"/>
    <property type="match status" value="1"/>
</dbReference>
<dbReference type="AlphaFoldDB" id="A0A7Z7PSR3"/>
<dbReference type="SUPFAM" id="SSF52317">
    <property type="entry name" value="Class I glutamine amidotransferase-like"/>
    <property type="match status" value="1"/>
</dbReference>
<proteinExistence type="predicted"/>
<dbReference type="Proteomes" id="UP000250796">
    <property type="component" value="Chromosome MESINF"/>
</dbReference>
<dbReference type="InterPro" id="IPR003737">
    <property type="entry name" value="GlcNAc_PI_deacetylase-related"/>
</dbReference>
<evidence type="ECO:0000313" key="2">
    <source>
        <dbReference type="EMBL" id="SSC14083.1"/>
    </source>
</evidence>
<dbReference type="Gene3D" id="3.40.50.10320">
    <property type="entry name" value="LmbE-like"/>
    <property type="match status" value="1"/>
</dbReference>